<dbReference type="PIRSF" id="PIRSF001227">
    <property type="entry name" value="Pen_acylase"/>
    <property type="match status" value="1"/>
</dbReference>
<feature type="binding site" evidence="5">
    <location>
        <position position="335"/>
    </location>
    <ligand>
        <name>Ca(2+)</name>
        <dbReference type="ChEBI" id="CHEBI:29108"/>
    </ligand>
</feature>
<dbReference type="GO" id="GO:0017000">
    <property type="term" value="P:antibiotic biosynthetic process"/>
    <property type="evidence" value="ECO:0007669"/>
    <property type="project" value="InterPro"/>
</dbReference>
<organism evidence="6 7">
    <name type="scientific">Roseateles saccharophilus</name>
    <name type="common">Pseudomonas saccharophila</name>
    <dbReference type="NCBI Taxonomy" id="304"/>
    <lineage>
        <taxon>Bacteria</taxon>
        <taxon>Pseudomonadati</taxon>
        <taxon>Pseudomonadota</taxon>
        <taxon>Betaproteobacteria</taxon>
        <taxon>Burkholderiales</taxon>
        <taxon>Sphaerotilaceae</taxon>
        <taxon>Roseateles</taxon>
    </lineage>
</organism>
<evidence type="ECO:0000256" key="1">
    <source>
        <dbReference type="ARBA" id="ARBA00006586"/>
    </source>
</evidence>
<dbReference type="OrthoDB" id="9760084at2"/>
<evidence type="ECO:0000256" key="5">
    <source>
        <dbReference type="PIRSR" id="PIRSR001227-2"/>
    </source>
</evidence>
<accession>A0A4R3VF12</accession>
<sequence>MTKWLKRILGGLLLLVLLLALALWLALRGSLAQLDGERTVPAMSAAAELQRDARGYLTITADSRLDVARALGFVHAQERFFQMDLMRRNAAGELSALVGPKALPLDKARRLHRFRHRAEVAIAALQPAEKALLDAYVDGVNAGLGALGGRPPEYLLLRQAPRPWVGADTVLAAYGMYLDLQNAQGRDDLAMGLLHDSVPADWYAFLTQHSADWQAAMDDSRMSAVPVPAGALPDALRATRTACSDCSLRDARDIGSNNFAVAASHGAQGQAIVANDMHLDLRVPGTWFKARMKWKDAAGSHDIAGVTLPGTPLLVVGSNGRVAWGFTNTTSDWADVVALKLNAAGTHYLAGGAEKPLQRSVERIEVAGGDAVDLTVLESEWGPVMPQKAPAGQAYVLRWVAHDAEGMNLRLMRMETAANVDEAVQLAAGTGVPAQNLMLADAGGRIAWSVIGAMPRRVGGEDMDRPQDWSDGRSRWQGYLPAAEQPHIADPADGRLWTANARMIGGDGLKTLGNGGYDLGARAQQIRDDLRARDKFDEAGLHAIQLDHRALFLQHWRQLLLDKVLTPDFVAANGLDDYRDEVEKSADAARPDAVGYLLVRSFRLQALKSLFAPLAGLLEANGLKLADLKMVPETPGWALIQAGRPDTLPAAFKSWPELLQRAVLDSRKELLGRYGSLAAATWGADNPTLMRHPLSAALPALSSWLDQASQGMAGDSHMPRVHNHGHGQSERMVVSPGHEERGILVIPGGQSGHPLSPFFRGDHAAWLAGEPLPFLPGETTHRLVLRP</sequence>
<keyword evidence="5" id="KW-0479">Metal-binding</keyword>
<keyword evidence="2" id="KW-0378">Hydrolase</keyword>
<dbReference type="SUPFAM" id="SSF56235">
    <property type="entry name" value="N-terminal nucleophile aminohydrolases (Ntn hydrolases)"/>
    <property type="match status" value="1"/>
</dbReference>
<evidence type="ECO:0000256" key="3">
    <source>
        <dbReference type="ARBA" id="ARBA00023145"/>
    </source>
</evidence>
<dbReference type="EMBL" id="SMBU01000004">
    <property type="protein sequence ID" value="TCV02258.1"/>
    <property type="molecule type" value="Genomic_DNA"/>
</dbReference>
<gene>
    <name evidence="6" type="ORF">EV671_100431</name>
</gene>
<dbReference type="Gene3D" id="1.10.1400.10">
    <property type="match status" value="1"/>
</dbReference>
<protein>
    <submittedName>
        <fullName evidence="6">Penicillin amidase</fullName>
    </submittedName>
</protein>
<reference evidence="6 7" key="1">
    <citation type="submission" date="2019-03" db="EMBL/GenBank/DDBJ databases">
        <title>Genomic Encyclopedia of Type Strains, Phase IV (KMG-IV): sequencing the most valuable type-strain genomes for metagenomic binning, comparative biology and taxonomic classification.</title>
        <authorList>
            <person name="Goeker M."/>
        </authorList>
    </citation>
    <scope>NUCLEOTIDE SEQUENCE [LARGE SCALE GENOMIC DNA]</scope>
    <source>
        <strain evidence="6 7">DSM 654</strain>
    </source>
</reference>
<dbReference type="PANTHER" id="PTHR34218:SF4">
    <property type="entry name" value="ACYL-HOMOSERINE LACTONE ACYLASE QUIP"/>
    <property type="match status" value="1"/>
</dbReference>
<dbReference type="Gene3D" id="3.60.20.10">
    <property type="entry name" value="Glutamine Phosphoribosylpyrophosphate, subunit 1, domain 1"/>
    <property type="match status" value="1"/>
</dbReference>
<proteinExistence type="inferred from homology"/>
<keyword evidence="5" id="KW-0106">Calcium</keyword>
<dbReference type="InterPro" id="IPR043147">
    <property type="entry name" value="Penicillin_amidase_A-knob"/>
</dbReference>
<dbReference type="Proteomes" id="UP000295110">
    <property type="component" value="Unassembled WGS sequence"/>
</dbReference>
<feature type="binding site" evidence="5">
    <location>
        <position position="332"/>
    </location>
    <ligand>
        <name>Ca(2+)</name>
        <dbReference type="ChEBI" id="CHEBI:29108"/>
    </ligand>
</feature>
<dbReference type="Pfam" id="PF01804">
    <property type="entry name" value="Penicil_amidase"/>
    <property type="match status" value="1"/>
</dbReference>
<dbReference type="GO" id="GO:0016811">
    <property type="term" value="F:hydrolase activity, acting on carbon-nitrogen (but not peptide) bonds, in linear amides"/>
    <property type="evidence" value="ECO:0007669"/>
    <property type="project" value="InterPro"/>
</dbReference>
<dbReference type="CDD" id="cd03747">
    <property type="entry name" value="Ntn_PGA_like"/>
    <property type="match status" value="1"/>
</dbReference>
<dbReference type="Gene3D" id="1.10.439.10">
    <property type="entry name" value="Penicillin Amidohydrolase, domain 1"/>
    <property type="match status" value="1"/>
</dbReference>
<keyword evidence="3" id="KW-0865">Zymogen</keyword>
<dbReference type="InterPro" id="IPR002692">
    <property type="entry name" value="S45"/>
</dbReference>
<dbReference type="InterPro" id="IPR014395">
    <property type="entry name" value="Pen/GL7ACA/AHL_acylase"/>
</dbReference>
<dbReference type="GO" id="GO:0046872">
    <property type="term" value="F:metal ion binding"/>
    <property type="evidence" value="ECO:0007669"/>
    <property type="project" value="UniProtKB-KW"/>
</dbReference>
<evidence type="ECO:0000313" key="7">
    <source>
        <dbReference type="Proteomes" id="UP000295110"/>
    </source>
</evidence>
<dbReference type="InterPro" id="IPR029055">
    <property type="entry name" value="Ntn_hydrolases_N"/>
</dbReference>
<dbReference type="InterPro" id="IPR043146">
    <property type="entry name" value="Penicillin_amidase_N_B-knob"/>
</dbReference>
<evidence type="ECO:0000313" key="6">
    <source>
        <dbReference type="EMBL" id="TCV02258.1"/>
    </source>
</evidence>
<comment type="caution">
    <text evidence="6">The sequence shown here is derived from an EMBL/GenBank/DDBJ whole genome shotgun (WGS) entry which is preliminary data.</text>
</comment>
<feature type="active site" description="Nucleophile" evidence="4">
    <location>
        <position position="256"/>
    </location>
</feature>
<dbReference type="Gene3D" id="2.30.120.10">
    <property type="match status" value="1"/>
</dbReference>
<keyword evidence="7" id="KW-1185">Reference proteome</keyword>
<evidence type="ECO:0000256" key="4">
    <source>
        <dbReference type="PIRSR" id="PIRSR001227-1"/>
    </source>
</evidence>
<dbReference type="RefSeq" id="WP_132570146.1">
    <property type="nucleotide sequence ID" value="NZ_CBCSGL010000001.1"/>
</dbReference>
<dbReference type="AlphaFoldDB" id="A0A4R3VF12"/>
<comment type="cofactor">
    <cofactor evidence="5">
        <name>Ca(2+)</name>
        <dbReference type="ChEBI" id="CHEBI:29108"/>
    </cofactor>
    <text evidence="5">Binds 1 Ca(2+) ion per dimer.</text>
</comment>
<dbReference type="PANTHER" id="PTHR34218">
    <property type="entry name" value="PEPTIDASE S45 PENICILLIN AMIDASE"/>
    <property type="match status" value="1"/>
</dbReference>
<evidence type="ECO:0000256" key="2">
    <source>
        <dbReference type="ARBA" id="ARBA00022801"/>
    </source>
</evidence>
<name>A0A4R3VF12_ROSSA</name>
<comment type="similarity">
    <text evidence="1">Belongs to the peptidase S45 family.</text>
</comment>
<dbReference type="InterPro" id="IPR023343">
    <property type="entry name" value="Penicillin_amidase_dom1"/>
</dbReference>